<feature type="compositionally biased region" description="Low complexity" evidence="1">
    <location>
        <begin position="216"/>
        <end position="244"/>
    </location>
</feature>
<name>A0A2N9YAQ9_9GAMM</name>
<dbReference type="KEGG" id="blep:AL038_04320"/>
<evidence type="ECO:0000313" key="3">
    <source>
        <dbReference type="Proteomes" id="UP000234271"/>
    </source>
</evidence>
<evidence type="ECO:0000256" key="1">
    <source>
        <dbReference type="SAM" id="MobiDB-lite"/>
    </source>
</evidence>
<evidence type="ECO:0000313" key="2">
    <source>
        <dbReference type="EMBL" id="AUI67529.1"/>
    </source>
</evidence>
<dbReference type="RefSeq" id="WP_062149530.1">
    <property type="nucleotide sequence ID" value="NZ_CP012373.2"/>
</dbReference>
<protein>
    <submittedName>
        <fullName evidence="2">Uncharacterized protein</fullName>
    </submittedName>
</protein>
<reference evidence="3" key="1">
    <citation type="submission" date="2016-12" db="EMBL/GenBank/DDBJ databases">
        <title>Complete Genome Sequence of Beggiatoa leptomitiformis D-401.</title>
        <authorList>
            <person name="Fomenkov A."/>
            <person name="Vincze T."/>
            <person name="Grabovich M."/>
            <person name="Anton B.P."/>
            <person name="Dubinina G."/>
            <person name="Orlova M."/>
            <person name="Belousova E."/>
            <person name="Roberts R.J."/>
        </authorList>
    </citation>
    <scope>NUCLEOTIDE SEQUENCE [LARGE SCALE GENOMIC DNA]</scope>
    <source>
        <strain evidence="3">D-401</strain>
    </source>
</reference>
<feature type="compositionally biased region" description="Low complexity" evidence="1">
    <location>
        <begin position="328"/>
        <end position="337"/>
    </location>
</feature>
<organism evidence="2 3">
    <name type="scientific">Beggiatoa leptomitoformis</name>
    <dbReference type="NCBI Taxonomy" id="288004"/>
    <lineage>
        <taxon>Bacteria</taxon>
        <taxon>Pseudomonadati</taxon>
        <taxon>Pseudomonadota</taxon>
        <taxon>Gammaproteobacteria</taxon>
        <taxon>Thiotrichales</taxon>
        <taxon>Thiotrichaceae</taxon>
        <taxon>Beggiatoa</taxon>
    </lineage>
</organism>
<feature type="region of interest" description="Disordered" evidence="1">
    <location>
        <begin position="214"/>
        <end position="377"/>
    </location>
</feature>
<gene>
    <name evidence="2" type="ORF">BLE401_01685</name>
</gene>
<dbReference type="EMBL" id="CP018889">
    <property type="protein sequence ID" value="AUI67529.1"/>
    <property type="molecule type" value="Genomic_DNA"/>
</dbReference>
<dbReference type="STRING" id="288004.AL038_04320"/>
<sequence length="460" mass="50262">MNKNYYSLSLLAFLTLLTGCDGLPSVNDKPMIALVPSKSPAYAMASTGFTAQSTYTRTLNTTTDWQEEQTIQALFRQNDIDALTRYLERNVNNSDKYAYVQRVWTERDTRCKKIAQTYTNSPKNETILNSLENRYQYSCPQVVADFAAMTHTAFVMQPASPNSEKTTLPSPVIVATAPTVITHKPQQPTRITPLPAPMPAKAIEVQPHVVTPAQPLPTIASTPSTTPVTTETSTPVTSTLETSPVKIVDKELTPTPITPPTTESTPAPVAPTTTVASAEKTTEPTKTTESTPPQTTITANTEKTENTEKATPVVPTTPIVNAEKTTESTKTTEPTPTQAITADSAKETVASNDTASSVEPPKEPRPASDKVTTVKDSSLPKHKITTEHYRTGWKVQIDVNNKDITREQCLALLNAYRDQAGSEGQVVVRKPSTLFGDPVQQPWCIDMLDGQNVVFNDYFF</sequence>
<dbReference type="Proteomes" id="UP000234271">
    <property type="component" value="Chromosome"/>
</dbReference>
<proteinExistence type="predicted"/>
<dbReference type="OrthoDB" id="9204495at2"/>
<dbReference type="PROSITE" id="PS51257">
    <property type="entry name" value="PROKAR_LIPOPROTEIN"/>
    <property type="match status" value="1"/>
</dbReference>
<accession>A0A2N9YAQ9</accession>
<feature type="compositionally biased region" description="Low complexity" evidence="1">
    <location>
        <begin position="260"/>
        <end position="301"/>
    </location>
</feature>
<dbReference type="AlphaFoldDB" id="A0A2N9YAQ9"/>
<keyword evidence="3" id="KW-1185">Reference proteome</keyword>